<evidence type="ECO:0000256" key="8">
    <source>
        <dbReference type="ARBA" id="ARBA00022989"/>
    </source>
</evidence>
<dbReference type="InterPro" id="IPR044746">
    <property type="entry name" value="ABCC_6TM_D1"/>
</dbReference>
<evidence type="ECO:0000256" key="2">
    <source>
        <dbReference type="ARBA" id="ARBA00009726"/>
    </source>
</evidence>
<dbReference type="InterPro" id="IPR011527">
    <property type="entry name" value="ABC1_TM_dom"/>
</dbReference>
<evidence type="ECO:0000256" key="4">
    <source>
        <dbReference type="ARBA" id="ARBA00022448"/>
    </source>
</evidence>
<feature type="domain" description="ABC transmembrane type-1" evidence="14">
    <location>
        <begin position="354"/>
        <end position="635"/>
    </location>
</feature>
<dbReference type="FunFam" id="3.40.50.300:FF:004162">
    <property type="entry name" value="ATP binding cassette subfamily C member 5"/>
    <property type="match status" value="1"/>
</dbReference>
<dbReference type="GO" id="GO:0016020">
    <property type="term" value="C:membrane"/>
    <property type="evidence" value="ECO:0007669"/>
    <property type="project" value="UniProtKB-SubCell"/>
</dbReference>
<evidence type="ECO:0000256" key="7">
    <source>
        <dbReference type="ARBA" id="ARBA00022840"/>
    </source>
</evidence>
<dbReference type="PROSITE" id="PS00211">
    <property type="entry name" value="ABC_TRANSPORTER_1"/>
    <property type="match status" value="1"/>
</dbReference>
<reference evidence="15 16" key="1">
    <citation type="journal article" date="2016" name="Sci. Rep.">
        <title>The genome sequence of the outbreeding globe artichoke constructed de novo incorporating a phase-aware low-pass sequencing strategy of F1 progeny.</title>
        <authorList>
            <person name="Scaglione D."/>
            <person name="Reyes-Chin-Wo S."/>
            <person name="Acquadro A."/>
            <person name="Froenicke L."/>
            <person name="Portis E."/>
            <person name="Beitel C."/>
            <person name="Tirone M."/>
            <person name="Mauro R."/>
            <person name="Lo Monaco A."/>
            <person name="Mauromicale G."/>
            <person name="Faccioli P."/>
            <person name="Cattivelli L."/>
            <person name="Rieseberg L."/>
            <person name="Michelmore R."/>
            <person name="Lanteri S."/>
        </authorList>
    </citation>
    <scope>NUCLEOTIDE SEQUENCE [LARGE SCALE GENOMIC DNA]</scope>
    <source>
        <strain evidence="15">2C</strain>
    </source>
</reference>
<feature type="compositionally biased region" description="Polar residues" evidence="11">
    <location>
        <begin position="906"/>
        <end position="927"/>
    </location>
</feature>
<evidence type="ECO:0000256" key="11">
    <source>
        <dbReference type="SAM" id="MobiDB-lite"/>
    </source>
</evidence>
<dbReference type="PROSITE" id="PS50893">
    <property type="entry name" value="ABC_TRANSPORTER_2"/>
    <property type="match status" value="1"/>
</dbReference>
<feature type="transmembrane region" description="Helical" evidence="12">
    <location>
        <begin position="1003"/>
        <end position="1026"/>
    </location>
</feature>
<dbReference type="InterPro" id="IPR036640">
    <property type="entry name" value="ABC1_TM_sf"/>
</dbReference>
<dbReference type="GO" id="GO:0005524">
    <property type="term" value="F:ATP binding"/>
    <property type="evidence" value="ECO:0007669"/>
    <property type="project" value="UniProtKB-KW"/>
</dbReference>
<feature type="transmembrane region" description="Helical" evidence="12">
    <location>
        <begin position="390"/>
        <end position="408"/>
    </location>
</feature>
<feature type="transmembrane region" description="Helical" evidence="12">
    <location>
        <begin position="135"/>
        <end position="161"/>
    </location>
</feature>
<evidence type="ECO:0000256" key="1">
    <source>
        <dbReference type="ARBA" id="ARBA00004141"/>
    </source>
</evidence>
<keyword evidence="6" id="KW-0547">Nucleotide-binding</keyword>
<evidence type="ECO:0000259" key="13">
    <source>
        <dbReference type="PROSITE" id="PS50893"/>
    </source>
</evidence>
<dbReference type="InterPro" id="IPR017871">
    <property type="entry name" value="ABC_transporter-like_CS"/>
</dbReference>
<dbReference type="EMBL" id="LEKV01003814">
    <property type="protein sequence ID" value="KVH97957.1"/>
    <property type="molecule type" value="Genomic_DNA"/>
</dbReference>
<feature type="region of interest" description="Disordered" evidence="11">
    <location>
        <begin position="893"/>
        <end position="931"/>
    </location>
</feature>
<protein>
    <recommendedName>
        <fullName evidence="3">ABC-type xenobiotic transporter</fullName>
        <ecNumber evidence="3">7.6.2.2</ecNumber>
    </recommendedName>
</protein>
<dbReference type="PROSITE" id="PS50929">
    <property type="entry name" value="ABC_TM1F"/>
    <property type="match status" value="1"/>
</dbReference>
<evidence type="ECO:0000259" key="14">
    <source>
        <dbReference type="PROSITE" id="PS50929"/>
    </source>
</evidence>
<dbReference type="InterPro" id="IPR027417">
    <property type="entry name" value="P-loop_NTPase"/>
</dbReference>
<dbReference type="STRING" id="59895.A0A124SDT6"/>
<dbReference type="InterPro" id="IPR050173">
    <property type="entry name" value="ABC_transporter_C-like"/>
</dbReference>
<accession>A0A124SDT6</accession>
<dbReference type="InterPro" id="IPR003593">
    <property type="entry name" value="AAA+_ATPase"/>
</dbReference>
<feature type="transmembrane region" description="Helical" evidence="12">
    <location>
        <begin position="227"/>
        <end position="246"/>
    </location>
</feature>
<feature type="region of interest" description="Disordered" evidence="11">
    <location>
        <begin position="1"/>
        <end position="26"/>
    </location>
</feature>
<dbReference type="InterPro" id="IPR003439">
    <property type="entry name" value="ABC_transporter-like_ATP-bd"/>
</dbReference>
<dbReference type="PANTHER" id="PTHR24223:SF430">
    <property type="entry name" value="ABC-TYPE XENOBIOTIC TRANSPORTER"/>
    <property type="match status" value="1"/>
</dbReference>
<feature type="transmembrane region" description="Helical" evidence="12">
    <location>
        <begin position="968"/>
        <end position="991"/>
    </location>
</feature>
<feature type="transmembrane region" description="Helical" evidence="12">
    <location>
        <begin position="353"/>
        <end position="378"/>
    </location>
</feature>
<evidence type="ECO:0000313" key="16">
    <source>
        <dbReference type="Proteomes" id="UP000243975"/>
    </source>
</evidence>
<evidence type="ECO:0000256" key="12">
    <source>
        <dbReference type="SAM" id="Phobius"/>
    </source>
</evidence>
<comment type="similarity">
    <text evidence="2">Belongs to the ABC transporter superfamily. ABCC family. Conjugate transporter (TC 3.A.1.208) subfamily.</text>
</comment>
<dbReference type="Proteomes" id="UP000243975">
    <property type="component" value="Unassembled WGS sequence"/>
</dbReference>
<dbReference type="SUPFAM" id="SSF52540">
    <property type="entry name" value="P-loop containing nucleoside triphosphate hydrolases"/>
    <property type="match status" value="2"/>
</dbReference>
<evidence type="ECO:0000256" key="10">
    <source>
        <dbReference type="ARBA" id="ARBA00034018"/>
    </source>
</evidence>
<dbReference type="CDD" id="cd18579">
    <property type="entry name" value="ABC_6TM_ABCC_D1"/>
    <property type="match status" value="1"/>
</dbReference>
<keyword evidence="9 12" id="KW-0472">Membrane</keyword>
<dbReference type="Gramene" id="KVH97957">
    <property type="protein sequence ID" value="KVH97957"/>
    <property type="gene ID" value="Ccrd_023825"/>
</dbReference>
<dbReference type="Gene3D" id="1.20.1560.10">
    <property type="entry name" value="ABC transporter type 1, transmembrane domain"/>
    <property type="match status" value="2"/>
</dbReference>
<feature type="transmembrane region" description="Helical" evidence="12">
    <location>
        <begin position="204"/>
        <end position="221"/>
    </location>
</feature>
<dbReference type="CDD" id="cd03250">
    <property type="entry name" value="ABCC_MRP_domain1"/>
    <property type="match status" value="1"/>
</dbReference>
<evidence type="ECO:0000256" key="6">
    <source>
        <dbReference type="ARBA" id="ARBA00022741"/>
    </source>
</evidence>
<feature type="transmembrane region" description="Helical" evidence="12">
    <location>
        <begin position="173"/>
        <end position="192"/>
    </location>
</feature>
<feature type="transmembrane region" description="Helical" evidence="12">
    <location>
        <begin position="105"/>
        <end position="123"/>
    </location>
</feature>
<proteinExistence type="inferred from homology"/>
<dbReference type="PANTHER" id="PTHR24223">
    <property type="entry name" value="ATP-BINDING CASSETTE SUB-FAMILY C"/>
    <property type="match status" value="1"/>
</dbReference>
<keyword evidence="8 12" id="KW-1133">Transmembrane helix</keyword>
<organism evidence="15 16">
    <name type="scientific">Cynara cardunculus var. scolymus</name>
    <name type="common">Globe artichoke</name>
    <name type="synonym">Cynara scolymus</name>
    <dbReference type="NCBI Taxonomy" id="59895"/>
    <lineage>
        <taxon>Eukaryota</taxon>
        <taxon>Viridiplantae</taxon>
        <taxon>Streptophyta</taxon>
        <taxon>Embryophyta</taxon>
        <taxon>Tracheophyta</taxon>
        <taxon>Spermatophyta</taxon>
        <taxon>Magnoliopsida</taxon>
        <taxon>eudicotyledons</taxon>
        <taxon>Gunneridae</taxon>
        <taxon>Pentapetalae</taxon>
        <taxon>asterids</taxon>
        <taxon>campanulids</taxon>
        <taxon>Asterales</taxon>
        <taxon>Asteraceae</taxon>
        <taxon>Carduoideae</taxon>
        <taxon>Cardueae</taxon>
        <taxon>Carduinae</taxon>
        <taxon>Cynara</taxon>
    </lineage>
</organism>
<name>A0A124SDT6_CYNCS</name>
<dbReference type="SMART" id="SM00382">
    <property type="entry name" value="AAA"/>
    <property type="match status" value="2"/>
</dbReference>
<dbReference type="Gene3D" id="3.40.50.300">
    <property type="entry name" value="P-loop containing nucleotide triphosphate hydrolases"/>
    <property type="match status" value="3"/>
</dbReference>
<evidence type="ECO:0000256" key="5">
    <source>
        <dbReference type="ARBA" id="ARBA00022692"/>
    </source>
</evidence>
<dbReference type="FunFam" id="1.20.1560.10:FF:000003">
    <property type="entry name" value="ABC transporter C family member 10"/>
    <property type="match status" value="1"/>
</dbReference>
<comment type="caution">
    <text evidence="15">The sequence shown here is derived from an EMBL/GenBank/DDBJ whole genome shotgun (WGS) entry which is preliminary data.</text>
</comment>
<evidence type="ECO:0000256" key="9">
    <source>
        <dbReference type="ARBA" id="ARBA00023136"/>
    </source>
</evidence>
<keyword evidence="16" id="KW-1185">Reference proteome</keyword>
<keyword evidence="5 12" id="KW-0812">Transmembrane</keyword>
<feature type="transmembrane region" description="Helical" evidence="12">
    <location>
        <begin position="471"/>
        <end position="492"/>
    </location>
</feature>
<dbReference type="EC" id="7.6.2.2" evidence="3"/>
<dbReference type="GO" id="GO:0016887">
    <property type="term" value="F:ATP hydrolysis activity"/>
    <property type="evidence" value="ECO:0007669"/>
    <property type="project" value="InterPro"/>
</dbReference>
<feature type="transmembrane region" description="Helical" evidence="12">
    <location>
        <begin position="1143"/>
        <end position="1165"/>
    </location>
</feature>
<keyword evidence="7" id="KW-0067">ATP-binding</keyword>
<keyword evidence="4" id="KW-0813">Transport</keyword>
<evidence type="ECO:0000256" key="3">
    <source>
        <dbReference type="ARBA" id="ARBA00012191"/>
    </source>
</evidence>
<dbReference type="Pfam" id="PF00664">
    <property type="entry name" value="ABC_membrane"/>
    <property type="match status" value="1"/>
</dbReference>
<dbReference type="OMA" id="QFLEQTH"/>
<dbReference type="SUPFAM" id="SSF90123">
    <property type="entry name" value="ABC transporter transmembrane region"/>
    <property type="match status" value="2"/>
</dbReference>
<comment type="subcellular location">
    <subcellularLocation>
        <location evidence="1">Membrane</location>
        <topology evidence="1">Multi-pass membrane protein</topology>
    </subcellularLocation>
</comment>
<feature type="transmembrane region" description="Helical" evidence="12">
    <location>
        <begin position="1064"/>
        <end position="1097"/>
    </location>
</feature>
<feature type="domain" description="ABC transporter" evidence="13">
    <location>
        <begin position="670"/>
        <end position="888"/>
    </location>
</feature>
<dbReference type="Pfam" id="PF00005">
    <property type="entry name" value="ABC_tran"/>
    <property type="match status" value="2"/>
</dbReference>
<evidence type="ECO:0000313" key="15">
    <source>
        <dbReference type="EMBL" id="KVH97957.1"/>
    </source>
</evidence>
<gene>
    <name evidence="15" type="ORF">Ccrd_023825</name>
</gene>
<dbReference type="GO" id="GO:0008559">
    <property type="term" value="F:ABC-type xenobiotic transporter activity"/>
    <property type="evidence" value="ECO:0007669"/>
    <property type="project" value="UniProtKB-EC"/>
</dbReference>
<dbReference type="FunFam" id="3.40.50.300:FF:000508">
    <property type="entry name" value="ABC transporter C family member 5"/>
    <property type="match status" value="1"/>
</dbReference>
<comment type="catalytic activity">
    <reaction evidence="10">
        <text>ATP + H2O + xenobioticSide 1 = ADP + phosphate + xenobioticSide 2.</text>
        <dbReference type="EC" id="7.6.2.2"/>
    </reaction>
</comment>
<sequence>MAIDQSTKKNNGHGEDDNGGGEQVRPEWKNLNRLGNKKDAVINPSFSLGIYLKECNYLLLKAKNVGTRSAQEQKHTPSTHGRSIRVHVGDFDLNSPAMQRSILDILNLVIVFLFYLVLLLSYIRKNTTSRSRGRSDWISISVAFCCFFTSVAYLIAGLWVATDGTHQFNHMNWWVFSVRALVWVSLMVSLLIERFTSVKILASVWWVFFFGSISVVNIMSLAEKHSIMILVLIEWAASFLLLLCALRNTKHFFTQHNPSQTLSDPLLANETQESTRSQLEEPSFFSKLVFSWVDPLLALGYRKPLILEDIPSLSSTDQAAVSHEKFTKAWDSLERDNGNLVSKALAKVYFREMVFSGICVFLRTISVVISPLLLYAFVDYSKNETQDLHQGLLLVGCLILVKIMESLSHRQFFFNARRTGMRMRSALMVAVYEKQLKLSTLGRKRHSTGEVVNYIAVDAYRMGDFPMWFHVGWSCFIQLFLAIGILFSIVGLGVLPGLLPLLICGLLNLPFAKAIQKCQLQFMVAQDKRLRSTSEILNNMKVIKLQSWEDKFQKVIESCRETEFHWLRESQFKKACSTGLYWMSPTLVSSVVFFGCVLLKSAPLDAATIFSILAALRTMSEPVKLLPDAVSALIQVKVSFDRINCFLVDDELKDNRTKRHQELENSHDCIRIQDGNFAWDPESPTPTLRNVNLEVKCRKKVAVCGSVGAGKSSMLYAILGEISKTSGTVDVFGSIAYVSQTSWIQSGTIQDNILYGKPMDRTKYERAIKACALDKDIEAFNHGDLTEIGQRGLNVSGGQKQRIQLARAVYNDADIYLLDDPFSAVDAHTAATLFNDCVMNCLERKTVVLVTHQVEFLSAVMQDGQITQSGNYEDLLMAGTAFEQLVNAHKDSITSLEPSPPENKSELLQTGNVHQSTENTNESYLSKENSEERISAKGIQLTEEEEKVIGNVGWKPFVDYIIISEGSWFLALCVLSQVGFVGLQAAASYWLAFGIQISKITNIMLIGVYTLISTMSTFFVLLRSVFATLLGLKASKSFFTKFNDSIFSAPMSVLDFDIPFSFNYAVAAGIELITMIVIMASVTWQVLIVAIFAIIATKYTQMQERFFKNYLSLVDTDASTFIFSNATLEWLVLRTEAFSNLTLFTASFLLVLAPKGFVSSANYIISVERIKQFMHIPSEPPAIVENNRPPSSWPSKGRIQFQDLKLRYRPNAPLVLKGITCTFEEGTRIGIVGRTGSGKTTLITALFRLVEPDSGRILIDGLDICSIGLKDVRMKLSVIPQEPTLFKGMLLRRNKILVLDEATASIDSTTDAVLQKIIREEFSNCTVITVAHRVPTVIDSDKYDEPSKLMETDSFFSKLVAEYWSSCRRNSA</sequence>